<name>A0A8D8C6H6_CULPI</name>
<dbReference type="AlphaFoldDB" id="A0A8D8C6H6"/>
<proteinExistence type="predicted"/>
<dbReference type="EMBL" id="HBUE01102674">
    <property type="protein sequence ID" value="CAG6486100.1"/>
    <property type="molecule type" value="Transcribed_RNA"/>
</dbReference>
<accession>A0A8D8C6H6</accession>
<evidence type="ECO:0000313" key="1">
    <source>
        <dbReference type="EMBL" id="CAG6486100.1"/>
    </source>
</evidence>
<reference evidence="1" key="1">
    <citation type="submission" date="2021-05" db="EMBL/GenBank/DDBJ databases">
        <authorList>
            <person name="Alioto T."/>
            <person name="Alioto T."/>
            <person name="Gomez Garrido J."/>
        </authorList>
    </citation>
    <scope>NUCLEOTIDE SEQUENCE</scope>
</reference>
<sequence>MMQSRGLLSFGENPTTRLLLVPGAPEPAADAAIFEAGSQHRRQQTIASSKINESDKLVIHRESNYSAEQSRRVDSAITGIGVGDFEGKCSSVETPAKQLNRSAPLSVVPNPRHPLPLPGEQQPTTKLNLDFSRDPEAAHLSLSQSQAVLLGDSSVFYVRSAINELFFTRSIVWANNFSDLYTIGVIESNNI</sequence>
<protein>
    <submittedName>
        <fullName evidence="1">(northern house mosquito) hypothetical protein</fullName>
    </submittedName>
</protein>
<organism evidence="1">
    <name type="scientific">Culex pipiens</name>
    <name type="common">House mosquito</name>
    <dbReference type="NCBI Taxonomy" id="7175"/>
    <lineage>
        <taxon>Eukaryota</taxon>
        <taxon>Metazoa</taxon>
        <taxon>Ecdysozoa</taxon>
        <taxon>Arthropoda</taxon>
        <taxon>Hexapoda</taxon>
        <taxon>Insecta</taxon>
        <taxon>Pterygota</taxon>
        <taxon>Neoptera</taxon>
        <taxon>Endopterygota</taxon>
        <taxon>Diptera</taxon>
        <taxon>Nematocera</taxon>
        <taxon>Culicoidea</taxon>
        <taxon>Culicidae</taxon>
        <taxon>Culicinae</taxon>
        <taxon>Culicini</taxon>
        <taxon>Culex</taxon>
        <taxon>Culex</taxon>
    </lineage>
</organism>